<name>V2XP65_MONRO</name>
<dbReference type="Proteomes" id="UP000017559">
    <property type="component" value="Unassembled WGS sequence"/>
</dbReference>
<evidence type="ECO:0000313" key="3">
    <source>
        <dbReference type="EMBL" id="ESK81264.1"/>
    </source>
</evidence>
<sequence>MSVPGNFDGTNQQQSQFVPPGWIPTKEHPDPPTVTWTDLYSIYQTVSQIVSDHDKCLYFSTYLGSGAPKEWYNSVELNNRTLLDDFAKFTESFKKHFRDSNIVATAQSKLDDLYQTGSAAQYIAWFNEWVIHLNLTDTSKIHMLYRHLKTFVKDAITFIDDQIHEQDQEKKKDYKPNGKPKTSNDTEPNNIPSIPTTMPSSGEPMEIDTIKVSKP</sequence>
<evidence type="ECO:0000256" key="1">
    <source>
        <dbReference type="SAM" id="MobiDB-lite"/>
    </source>
</evidence>
<gene>
    <name evidence="3" type="ORF">Moror_8480</name>
</gene>
<dbReference type="KEGG" id="mrr:Moror_8480"/>
<keyword evidence="4" id="KW-1185">Reference proteome</keyword>
<organism evidence="3 4">
    <name type="scientific">Moniliophthora roreri (strain MCA 2997)</name>
    <name type="common">Cocoa frosty pod rot fungus</name>
    <name type="synonym">Crinipellis roreri</name>
    <dbReference type="NCBI Taxonomy" id="1381753"/>
    <lineage>
        <taxon>Eukaryota</taxon>
        <taxon>Fungi</taxon>
        <taxon>Dikarya</taxon>
        <taxon>Basidiomycota</taxon>
        <taxon>Agaricomycotina</taxon>
        <taxon>Agaricomycetes</taxon>
        <taxon>Agaricomycetidae</taxon>
        <taxon>Agaricales</taxon>
        <taxon>Marasmiineae</taxon>
        <taxon>Marasmiaceae</taxon>
        <taxon>Moniliophthora</taxon>
    </lineage>
</organism>
<dbReference type="HOGENOM" id="CLU_103596_0_0_1"/>
<feature type="region of interest" description="Disordered" evidence="1">
    <location>
        <begin position="166"/>
        <end position="215"/>
    </location>
</feature>
<dbReference type="AlphaFoldDB" id="V2XP65"/>
<feature type="compositionally biased region" description="Polar residues" evidence="1">
    <location>
        <begin position="183"/>
        <end position="200"/>
    </location>
</feature>
<feature type="domain" description="Retrotransposon gag" evidence="2">
    <location>
        <begin position="65"/>
        <end position="149"/>
    </location>
</feature>
<proteinExistence type="predicted"/>
<dbReference type="Pfam" id="PF03732">
    <property type="entry name" value="Retrotrans_gag"/>
    <property type="match status" value="1"/>
</dbReference>
<comment type="caution">
    <text evidence="3">The sequence shown here is derived from an EMBL/GenBank/DDBJ whole genome shotgun (WGS) entry which is preliminary data.</text>
</comment>
<reference evidence="3 4" key="1">
    <citation type="journal article" date="2014" name="BMC Genomics">
        <title>Genome and secretome analysis of the hemibiotrophic fungal pathogen, Moniliophthora roreri, which causes frosty pod rot disease of cacao: mechanisms of the biotrophic and necrotrophic phases.</title>
        <authorList>
            <person name="Meinhardt L.W."/>
            <person name="Costa G.G.L."/>
            <person name="Thomazella D.P.T."/>
            <person name="Teixeira P.J.P.L."/>
            <person name="Carazzolle M.F."/>
            <person name="Schuster S.C."/>
            <person name="Carlson J.E."/>
            <person name="Guiltinan M.J."/>
            <person name="Mieczkowski P."/>
            <person name="Farmer A."/>
            <person name="Ramaraj T."/>
            <person name="Crozier J."/>
            <person name="Davis R.E."/>
            <person name="Shao J."/>
            <person name="Melnick R.L."/>
            <person name="Pereira G.A.G."/>
            <person name="Bailey B.A."/>
        </authorList>
    </citation>
    <scope>NUCLEOTIDE SEQUENCE [LARGE SCALE GENOMIC DNA]</scope>
    <source>
        <strain evidence="3 4">MCA 2997</strain>
    </source>
</reference>
<feature type="compositionally biased region" description="Basic and acidic residues" evidence="1">
    <location>
        <begin position="166"/>
        <end position="176"/>
    </location>
</feature>
<dbReference type="OrthoDB" id="5582182at2759"/>
<evidence type="ECO:0000313" key="4">
    <source>
        <dbReference type="Proteomes" id="UP000017559"/>
    </source>
</evidence>
<dbReference type="EMBL" id="AWSO01002586">
    <property type="protein sequence ID" value="ESK81264.1"/>
    <property type="molecule type" value="Genomic_DNA"/>
</dbReference>
<evidence type="ECO:0000259" key="2">
    <source>
        <dbReference type="Pfam" id="PF03732"/>
    </source>
</evidence>
<protein>
    <recommendedName>
        <fullName evidence="2">Retrotransposon gag domain-containing protein</fullName>
    </recommendedName>
</protein>
<dbReference type="InterPro" id="IPR005162">
    <property type="entry name" value="Retrotrans_gag_dom"/>
</dbReference>
<feature type="compositionally biased region" description="Polar residues" evidence="1">
    <location>
        <begin position="8"/>
        <end position="17"/>
    </location>
</feature>
<feature type="region of interest" description="Disordered" evidence="1">
    <location>
        <begin position="1"/>
        <end position="23"/>
    </location>
</feature>
<accession>V2XP65</accession>